<name>A0A8H6I086_9AGAR</name>
<comment type="caution">
    <text evidence="1">The sequence shown here is derived from an EMBL/GenBank/DDBJ whole genome shotgun (WGS) entry which is preliminary data.</text>
</comment>
<evidence type="ECO:0000313" key="2">
    <source>
        <dbReference type="Proteomes" id="UP000521943"/>
    </source>
</evidence>
<dbReference type="Gene3D" id="3.30.710.10">
    <property type="entry name" value="Potassium Channel Kv1.1, Chain A"/>
    <property type="match status" value="1"/>
</dbReference>
<dbReference type="InterPro" id="IPR011333">
    <property type="entry name" value="SKP1/BTB/POZ_sf"/>
</dbReference>
<protein>
    <recommendedName>
        <fullName evidence="3">BTB domain-containing protein</fullName>
    </recommendedName>
</protein>
<evidence type="ECO:0000313" key="1">
    <source>
        <dbReference type="EMBL" id="KAF6755684.1"/>
    </source>
</evidence>
<accession>A0A8H6I086</accession>
<evidence type="ECO:0008006" key="3">
    <source>
        <dbReference type="Google" id="ProtNLM"/>
    </source>
</evidence>
<proteinExistence type="predicted"/>
<organism evidence="1 2">
    <name type="scientific">Ephemerocybe angulata</name>
    <dbReference type="NCBI Taxonomy" id="980116"/>
    <lineage>
        <taxon>Eukaryota</taxon>
        <taxon>Fungi</taxon>
        <taxon>Dikarya</taxon>
        <taxon>Basidiomycota</taxon>
        <taxon>Agaricomycotina</taxon>
        <taxon>Agaricomycetes</taxon>
        <taxon>Agaricomycetidae</taxon>
        <taxon>Agaricales</taxon>
        <taxon>Agaricineae</taxon>
        <taxon>Psathyrellaceae</taxon>
        <taxon>Ephemerocybe</taxon>
    </lineage>
</organism>
<keyword evidence="2" id="KW-1185">Reference proteome</keyword>
<dbReference type="EMBL" id="JACGCI010000029">
    <property type="protein sequence ID" value="KAF6755684.1"/>
    <property type="molecule type" value="Genomic_DNA"/>
</dbReference>
<dbReference type="OrthoDB" id="3193844at2759"/>
<dbReference type="SUPFAM" id="SSF54695">
    <property type="entry name" value="POZ domain"/>
    <property type="match status" value="1"/>
</dbReference>
<reference evidence="1 2" key="1">
    <citation type="submission" date="2020-07" db="EMBL/GenBank/DDBJ databases">
        <title>Comparative genomics of pyrophilous fungi reveals a link between fire events and developmental genes.</title>
        <authorList>
            <consortium name="DOE Joint Genome Institute"/>
            <person name="Steindorff A.S."/>
            <person name="Carver A."/>
            <person name="Calhoun S."/>
            <person name="Stillman K."/>
            <person name="Liu H."/>
            <person name="Lipzen A."/>
            <person name="Pangilinan J."/>
            <person name="Labutti K."/>
            <person name="Bruns T.D."/>
            <person name="Grigoriev I.V."/>
        </authorList>
    </citation>
    <scope>NUCLEOTIDE SEQUENCE [LARGE SCALE GENOMIC DNA]</scope>
    <source>
        <strain evidence="1 2">CBS 144469</strain>
    </source>
</reference>
<gene>
    <name evidence="1" type="ORF">DFP72DRAFT_964752</name>
</gene>
<dbReference type="Proteomes" id="UP000521943">
    <property type="component" value="Unassembled WGS sequence"/>
</dbReference>
<sequence>MPSRSVSFYCETVIFKVEDTLFCVPRHGLEQASVVFADMFRMPTGTRETCVADAPYLEGTSDDSPIVLEGYKSSEFNSLLKFIYPSTILNDPVKEGDPTTLSPSFCLDEAEWIDVLKLATVWQIDTARDTAIHELSVVYGQTAINKIVLGRKHHVARWNEEGLSSLTTTSRATQALLEDLSGALGWETTAKILFIQQQLGTAGPPRPPSSPLVVGEERYLIKFQKKAVRCRACAGAFLTPQYNCIHCGDVTYANEGMSSVGRGITTGGNLWGAYAVRLGSIACTSVQCLKRELNGGWKGSMICPGCQLEVTRNGRVLVAFITSAQVMIGDGAESDEEDDHGAALIKRYFGEELDGVAYQR</sequence>
<dbReference type="AlphaFoldDB" id="A0A8H6I086"/>